<evidence type="ECO:0000313" key="2">
    <source>
        <dbReference type="EMBL" id="SJM95655.1"/>
    </source>
</evidence>
<organism evidence="2 3">
    <name type="scientific">Crenothrix polyspora</name>
    <dbReference type="NCBI Taxonomy" id="360316"/>
    <lineage>
        <taxon>Bacteria</taxon>
        <taxon>Pseudomonadati</taxon>
        <taxon>Pseudomonadota</taxon>
        <taxon>Gammaproteobacteria</taxon>
        <taxon>Methylococcales</taxon>
        <taxon>Crenotrichaceae</taxon>
        <taxon>Crenothrix</taxon>
    </lineage>
</organism>
<name>A0A1R4HHG2_9GAMM</name>
<dbReference type="GO" id="GO:0005886">
    <property type="term" value="C:plasma membrane"/>
    <property type="evidence" value="ECO:0007669"/>
    <property type="project" value="TreeGrafter"/>
</dbReference>
<dbReference type="Pfam" id="PF05359">
    <property type="entry name" value="DUF748"/>
    <property type="match status" value="1"/>
</dbReference>
<accession>A0A1R4HHG2</accession>
<dbReference type="RefSeq" id="WP_176371141.1">
    <property type="nucleotide sequence ID" value="NZ_FUKI01000156.1"/>
</dbReference>
<keyword evidence="1" id="KW-1133">Transmembrane helix</keyword>
<dbReference type="GO" id="GO:0090313">
    <property type="term" value="P:regulation of protein targeting to membrane"/>
    <property type="evidence" value="ECO:0007669"/>
    <property type="project" value="TreeGrafter"/>
</dbReference>
<feature type="transmembrane region" description="Helical" evidence="1">
    <location>
        <begin position="12"/>
        <end position="32"/>
    </location>
</feature>
<dbReference type="EMBL" id="FUKI01000156">
    <property type="protein sequence ID" value="SJM95655.1"/>
    <property type="molecule type" value="Genomic_DNA"/>
</dbReference>
<dbReference type="InterPro" id="IPR052894">
    <property type="entry name" value="AsmA-related"/>
</dbReference>
<dbReference type="PANTHER" id="PTHR30441">
    <property type="entry name" value="DUF748 DOMAIN-CONTAINING PROTEIN"/>
    <property type="match status" value="1"/>
</dbReference>
<keyword evidence="1" id="KW-0472">Membrane</keyword>
<evidence type="ECO:0000256" key="1">
    <source>
        <dbReference type="SAM" id="Phobius"/>
    </source>
</evidence>
<dbReference type="Gene3D" id="3.30.1330.60">
    <property type="entry name" value="OmpA-like domain"/>
    <property type="match status" value="1"/>
</dbReference>
<reference evidence="3" key="1">
    <citation type="submission" date="2017-02" db="EMBL/GenBank/DDBJ databases">
        <authorList>
            <person name="Daims H."/>
        </authorList>
    </citation>
    <scope>NUCLEOTIDE SEQUENCE [LARGE SCALE GENOMIC DNA]</scope>
</reference>
<keyword evidence="3" id="KW-1185">Reference proteome</keyword>
<evidence type="ECO:0000313" key="3">
    <source>
        <dbReference type="Proteomes" id="UP000195667"/>
    </source>
</evidence>
<evidence type="ECO:0008006" key="4">
    <source>
        <dbReference type="Google" id="ProtNLM"/>
    </source>
</evidence>
<proteinExistence type="predicted"/>
<gene>
    <name evidence="2" type="ORF">CRENPOLYSF1_770010</name>
</gene>
<protein>
    <recommendedName>
        <fullName evidence="4">DUF748 domain-containing protein</fullName>
    </recommendedName>
</protein>
<dbReference type="InterPro" id="IPR008023">
    <property type="entry name" value="DUF748"/>
</dbReference>
<sequence length="1304" mass="144398">MKIPSIASKIIKIFTVIIAIIALYGLLGFVVLPNILIAKLPDIIYQQTGRKAAITNIAFNPFNLRCRLQDFKMQEKNGSAFMSFKSFTTKINAWQSITLKYLAIEEVTLTQPFVHVARLKNDDFNFANMSKGKPDKKKSDGKIFPINISKIAIVDGKLFWEDYHLDKSVQEKMTPINLSIDNFTTNADKQSKLGITLALMSGGKLDWKGKIGVNPITSHGHISLDNIKLPTLLALAAPNKPAFDLHGTERFSADYTLDYSKDGLKLSLSKAKLALIDVAFTKQQPSPIAIAIPSFTLAADIVVDQAKNRFKLTADKFKVAIQDFQFEQKTKQPVLLKTLDITHEANIALSFVDKTLQFTSSKDKLEVRELYFEQQGIAGSVIKIPLLVHKADIKLNKTDKALQISTDKTRLDVRDFSFKQKGDNSKFIEIPSLSHQADMQFNQTGQDLQISANKTTLDISNLDFKDNGDNKMLLTIPSLRHETDIKVSQNDKGLQVNANKTKLDIKNIDFKRSGNNKMLVKIPRFSHETDMQFNLADKIWQITTHNTKLSSGNIQLSGMDLAPIMLKIPELALETAYKTDNKDNTLSFVASKGKFDLQKLQLDDTEHNTTLAKVDAFGFNGLDVNLKNKELLLASVSAKNADFKAWLNADKTINYQALFSAPKPSTSHHLTKPVVTRNKAADSAWKVKVSKLALTNFGLDFEDRTLAKPIAMTARPIDLQMKNFTTKTGAALPVQLSVGINKSGLLKIAGTTTLDPFATQLAVTVNNLALEKYQPYLDKFARLDIIQGNLNIDGKLAVAKKTKDMDVKFKGNTSVVDLVTRDQILNKDFVKWDKVSVNDIDADVLANRYTAAALIMNKPYARVTIRKDKTINVNDIMVPKDKALPASNSKVSSAKATTTASKKTYFKLNTVKIIDGASDFSDLSLLIPFFAPIKELNGGANDISSEQNSKITVVLVGNTFELSPVKIKGSVSPYLGNFDIDMNFDGMPMPLVSPYMVQFAGYKVEKGKLSLGLKYAIEKKQLTASNSILIDQLELGEKVENPDAVSLPLELAVTLLKDSDGKIKIDVPLTGSLEDPQFSIGSIIGDALFNVLTKIITSPFKFIAGLANSDADLSVINFTAGASVLSAEQIQKLDDIAKALKDRPALNIEVKGAAFQEQDWPVLRDEALHEQLQRLKAGEINKDNDKKVRSEYVYLSADDYNRLLVDVFIMQYPKLAKKSLFGKPILIGNEEGDFYAFAKKKMSETLVPDLKRLNDLATDRAGAIAKHLVQKAGIPNERIFILDTVVDPERTGKDITSQLSLKTN</sequence>
<dbReference type="PANTHER" id="PTHR30441:SF8">
    <property type="entry name" value="DUF748 DOMAIN-CONTAINING PROTEIN"/>
    <property type="match status" value="1"/>
</dbReference>
<dbReference type="Proteomes" id="UP000195667">
    <property type="component" value="Unassembled WGS sequence"/>
</dbReference>
<dbReference type="InterPro" id="IPR036737">
    <property type="entry name" value="OmpA-like_sf"/>
</dbReference>
<keyword evidence="1" id="KW-0812">Transmembrane</keyword>